<protein>
    <recommendedName>
        <fullName evidence="4">Mobilization protein</fullName>
    </recommendedName>
</protein>
<name>A0ABV7CAC9_9VIBR</name>
<organism evidence="2 3">
    <name type="scientific">Vibrio zhugei</name>
    <dbReference type="NCBI Taxonomy" id="2479546"/>
    <lineage>
        <taxon>Bacteria</taxon>
        <taxon>Pseudomonadati</taxon>
        <taxon>Pseudomonadota</taxon>
        <taxon>Gammaproteobacteria</taxon>
        <taxon>Vibrionales</taxon>
        <taxon>Vibrionaceae</taxon>
        <taxon>Vibrio</taxon>
    </lineage>
</organism>
<gene>
    <name evidence="2" type="ORF">ACFODT_08220</name>
</gene>
<dbReference type="EMBL" id="JBHRSE010000055">
    <property type="protein sequence ID" value="MFC3023808.1"/>
    <property type="molecule type" value="Genomic_DNA"/>
</dbReference>
<evidence type="ECO:0000313" key="2">
    <source>
        <dbReference type="EMBL" id="MFC3023808.1"/>
    </source>
</evidence>
<dbReference type="RefSeq" id="WP_123015044.1">
    <property type="nucleotide sequence ID" value="NZ_AP024911.1"/>
</dbReference>
<keyword evidence="1" id="KW-0175">Coiled coil</keyword>
<reference evidence="3" key="1">
    <citation type="journal article" date="2019" name="Int. J. Syst. Evol. Microbiol.">
        <title>The Global Catalogue of Microorganisms (GCM) 10K type strain sequencing project: providing services to taxonomists for standard genome sequencing and annotation.</title>
        <authorList>
            <consortium name="The Broad Institute Genomics Platform"/>
            <consortium name="The Broad Institute Genome Sequencing Center for Infectious Disease"/>
            <person name="Wu L."/>
            <person name="Ma J."/>
        </authorList>
    </citation>
    <scope>NUCLEOTIDE SEQUENCE [LARGE SCALE GENOMIC DNA]</scope>
    <source>
        <strain evidence="3">KCTC 62784</strain>
    </source>
</reference>
<dbReference type="Proteomes" id="UP001595384">
    <property type="component" value="Unassembled WGS sequence"/>
</dbReference>
<sequence length="612" mass="72377">MQISTALFKGKRLKCLEKNKLRNLLNHYFRNYKPETEQYKKDFFPEESKNNLLINSDFSFTEKNENWFSKPKDETKTNVEIHTENIFKTSQEVFEKLKDISDENNKDLLSTKEREAIIKSITYLSKINIDKLTDEELKFSKLKEQAIIFKSAKEKKYTNFDNDLIKEAYDFYSNPPKEIKISSLSAKRKNFEKLLKLAEMGKNKSRNEAANVKSIFCEDVLFKLPRHNDKAIQDDHMIEIMQAWEEQHFSDYGIICGVLHKDERTRKGKPTDDHIHILRSGLSRKTNRFDLPDYSFQLGLKMARKQGKEFKYDGQKWSKAGEILRELSGEAIQEEFYKHANKILEKYNYDFRLGIKERTEEEKQLREKIKAEADLPKSKRSHNLYTYFQEEAKNSLIIKNEAEKEKNKINKQREKILNNARSLKNKGEKIRDNAVRNKKEVEKLNDEIDKLTTNIESLEDNKFKIKKQIEDENKKFEQQKVLINKNISQKNVELDVINKSLEVKKTLNEDLGFVDRFKIKMFDYVISVKNYFDTKLDFKLKNILSDSFYLFNNCDDKEKEKIKEIAEYTENKAINNVEDLPSNLRITQVLKSGNIGNDDITDPVKSKNKLKR</sequence>
<keyword evidence="3" id="KW-1185">Reference proteome</keyword>
<comment type="caution">
    <text evidence="2">The sequence shown here is derived from an EMBL/GenBank/DDBJ whole genome shotgun (WGS) entry which is preliminary data.</text>
</comment>
<feature type="coiled-coil region" evidence="1">
    <location>
        <begin position="399"/>
        <end position="486"/>
    </location>
</feature>
<evidence type="ECO:0008006" key="4">
    <source>
        <dbReference type="Google" id="ProtNLM"/>
    </source>
</evidence>
<evidence type="ECO:0000256" key="1">
    <source>
        <dbReference type="SAM" id="Coils"/>
    </source>
</evidence>
<accession>A0ABV7CAC9</accession>
<evidence type="ECO:0000313" key="3">
    <source>
        <dbReference type="Proteomes" id="UP001595384"/>
    </source>
</evidence>
<proteinExistence type="predicted"/>